<sequence>MSTASQDEFNVRFLYCLVEKLGSVRKSRKWFSWEVHMADPQNKLFGPNKIGTFSFSNTARFSFVVQDIAYDPAENVYNVLISVSQNIRKRLKNFFELVDGGWRAWPEVSPSNPKDILWNWENIFPSQD</sequence>
<evidence type="ECO:0000313" key="2">
    <source>
        <dbReference type="Proteomes" id="UP000229901"/>
    </source>
</evidence>
<reference evidence="2" key="1">
    <citation type="submission" date="2017-09" db="EMBL/GenBank/DDBJ databases">
        <title>Depth-based differentiation of microbial function through sediment-hosted aquifers and enrichment of novel symbionts in the deep terrestrial subsurface.</title>
        <authorList>
            <person name="Probst A.J."/>
            <person name="Ladd B."/>
            <person name="Jarett J.K."/>
            <person name="Geller-Mcgrath D.E."/>
            <person name="Sieber C.M.K."/>
            <person name="Emerson J.B."/>
            <person name="Anantharaman K."/>
            <person name="Thomas B.C."/>
            <person name="Malmstrom R."/>
            <person name="Stieglmeier M."/>
            <person name="Klingl A."/>
            <person name="Woyke T."/>
            <person name="Ryan C.M."/>
            <person name="Banfield J.F."/>
        </authorList>
    </citation>
    <scope>NUCLEOTIDE SEQUENCE [LARGE SCALE GENOMIC DNA]</scope>
</reference>
<dbReference type="AlphaFoldDB" id="A0A2H0V4U6"/>
<protein>
    <submittedName>
        <fullName evidence="1">Uncharacterized protein</fullName>
    </submittedName>
</protein>
<name>A0A2H0V4U6_9BACT</name>
<comment type="caution">
    <text evidence="1">The sequence shown here is derived from an EMBL/GenBank/DDBJ whole genome shotgun (WGS) entry which is preliminary data.</text>
</comment>
<proteinExistence type="predicted"/>
<dbReference type="Proteomes" id="UP000229901">
    <property type="component" value="Unassembled WGS sequence"/>
</dbReference>
<gene>
    <name evidence="1" type="ORF">COT97_03145</name>
</gene>
<accession>A0A2H0V4U6</accession>
<evidence type="ECO:0000313" key="1">
    <source>
        <dbReference type="EMBL" id="PIR94098.1"/>
    </source>
</evidence>
<organism evidence="1 2">
    <name type="scientific">Candidatus Falkowbacteria bacterium CG10_big_fil_rev_8_21_14_0_10_39_11</name>
    <dbReference type="NCBI Taxonomy" id="1974565"/>
    <lineage>
        <taxon>Bacteria</taxon>
        <taxon>Candidatus Falkowiibacteriota</taxon>
    </lineage>
</organism>
<dbReference type="EMBL" id="PFAP01000019">
    <property type="protein sequence ID" value="PIR94098.1"/>
    <property type="molecule type" value="Genomic_DNA"/>
</dbReference>